<dbReference type="Proteomes" id="UP000887568">
    <property type="component" value="Unplaced"/>
</dbReference>
<dbReference type="Pfam" id="PF14766">
    <property type="entry name" value="RPA_interact_N"/>
    <property type="match status" value="1"/>
</dbReference>
<dbReference type="PANTHER" id="PTHR31742:SF1">
    <property type="entry name" value="RPA-INTERACTING PROTEIN"/>
    <property type="match status" value="1"/>
</dbReference>
<dbReference type="Pfam" id="PF14767">
    <property type="entry name" value="RPA_interact_M"/>
    <property type="match status" value="1"/>
</dbReference>
<dbReference type="OMA" id="ACDSWTV"/>
<evidence type="ECO:0000256" key="1">
    <source>
        <dbReference type="ARBA" id="ARBA00004123"/>
    </source>
</evidence>
<comment type="subcellular location">
    <subcellularLocation>
        <location evidence="1">Nucleus</location>
    </subcellularLocation>
</comment>
<evidence type="ECO:0008006" key="13">
    <source>
        <dbReference type="Google" id="ProtNLM"/>
    </source>
</evidence>
<dbReference type="OrthoDB" id="435311at2759"/>
<dbReference type="EnsemblMetazoa" id="XM_038202353.1">
    <property type="protein sequence ID" value="XP_038058281.1"/>
    <property type="gene ID" value="LOC119729678"/>
</dbReference>
<evidence type="ECO:0000259" key="8">
    <source>
        <dbReference type="Pfam" id="PF14766"/>
    </source>
</evidence>
<keyword evidence="5" id="KW-0539">Nucleus</keyword>
<feature type="coiled-coil region" evidence="6">
    <location>
        <begin position="123"/>
        <end position="150"/>
    </location>
</feature>
<evidence type="ECO:0000313" key="11">
    <source>
        <dbReference type="EnsemblMetazoa" id="XP_038058281.1"/>
    </source>
</evidence>
<keyword evidence="12" id="KW-1185">Reference proteome</keyword>
<dbReference type="PANTHER" id="PTHR31742">
    <property type="entry name" value="RPA-INTERACTING PROTEIN RPAIN"/>
    <property type="match status" value="1"/>
</dbReference>
<accession>A0A914A4H4</accession>
<organism evidence="11 12">
    <name type="scientific">Patiria miniata</name>
    <name type="common">Bat star</name>
    <name type="synonym">Asterina miniata</name>
    <dbReference type="NCBI Taxonomy" id="46514"/>
    <lineage>
        <taxon>Eukaryota</taxon>
        <taxon>Metazoa</taxon>
        <taxon>Echinodermata</taxon>
        <taxon>Eleutherozoa</taxon>
        <taxon>Asterozoa</taxon>
        <taxon>Asteroidea</taxon>
        <taxon>Valvatacea</taxon>
        <taxon>Valvatida</taxon>
        <taxon>Asterinidae</taxon>
        <taxon>Patiria</taxon>
    </lineage>
</organism>
<dbReference type="GeneID" id="119729678"/>
<dbReference type="GO" id="GO:0005634">
    <property type="term" value="C:nucleus"/>
    <property type="evidence" value="ECO:0007669"/>
    <property type="project" value="UniProtKB-SubCell"/>
</dbReference>
<proteinExistence type="predicted"/>
<keyword evidence="6" id="KW-0175">Coiled coil</keyword>
<dbReference type="InterPro" id="IPR028158">
    <property type="entry name" value="RPA_interact_N_dom"/>
</dbReference>
<feature type="domain" description="RPA-interacting protein central" evidence="9">
    <location>
        <begin position="67"/>
        <end position="148"/>
    </location>
</feature>
<evidence type="ECO:0000259" key="10">
    <source>
        <dbReference type="Pfam" id="PF14768"/>
    </source>
</evidence>
<name>A0A914A4H4_PATMI</name>
<evidence type="ECO:0000256" key="2">
    <source>
        <dbReference type="ARBA" id="ARBA00022723"/>
    </source>
</evidence>
<dbReference type="GO" id="GO:0006606">
    <property type="term" value="P:protein import into nucleus"/>
    <property type="evidence" value="ECO:0007669"/>
    <property type="project" value="TreeGrafter"/>
</dbReference>
<sequence length="239" mass="27064">MATPKGKSPTFSRMEKHRNLYKNTSPQWRDSYRRRCFDRLRSSRENLLQKFRGNEAAADGGSPGRGSVVSELMAEEWKLMQWEQRQARVEMKLTHGQMDDDLLEDLNNDVVMSLVEEIQRELMAEENAIIAEYEASLQLAEASLSATVEQLDIDELSCPICKRNPLMLSKGVIFCACGIRINTEQDCITLANVRQQLENGVGQHSALCHGQPVFTVTDAFNAQNLVLSCQTCDFLYIVI</sequence>
<dbReference type="AlphaFoldDB" id="A0A914A4H4"/>
<evidence type="ECO:0000256" key="6">
    <source>
        <dbReference type="SAM" id="Coils"/>
    </source>
</evidence>
<reference evidence="11" key="1">
    <citation type="submission" date="2022-11" db="UniProtKB">
        <authorList>
            <consortium name="EnsemblMetazoa"/>
        </authorList>
    </citation>
    <scope>IDENTIFICATION</scope>
</reference>
<dbReference type="InterPro" id="IPR028156">
    <property type="entry name" value="RIP"/>
</dbReference>
<evidence type="ECO:0000313" key="12">
    <source>
        <dbReference type="Proteomes" id="UP000887568"/>
    </source>
</evidence>
<dbReference type="InterPro" id="IPR028155">
    <property type="entry name" value="RPA_interact_central"/>
</dbReference>
<dbReference type="Pfam" id="PF14768">
    <property type="entry name" value="RPA_interact_C"/>
    <property type="match status" value="1"/>
</dbReference>
<dbReference type="GO" id="GO:0008270">
    <property type="term" value="F:zinc ion binding"/>
    <property type="evidence" value="ECO:0007669"/>
    <property type="project" value="UniProtKB-KW"/>
</dbReference>
<feature type="region of interest" description="Disordered" evidence="7">
    <location>
        <begin position="1"/>
        <end position="22"/>
    </location>
</feature>
<evidence type="ECO:0000256" key="4">
    <source>
        <dbReference type="ARBA" id="ARBA00022833"/>
    </source>
</evidence>
<feature type="domain" description="RPA-interacting protein C-terminal" evidence="10">
    <location>
        <begin position="158"/>
        <end position="236"/>
    </location>
</feature>
<keyword evidence="3" id="KW-0863">Zinc-finger</keyword>
<dbReference type="InterPro" id="IPR028159">
    <property type="entry name" value="RPA_interact_C_dom"/>
</dbReference>
<evidence type="ECO:0000256" key="7">
    <source>
        <dbReference type="SAM" id="MobiDB-lite"/>
    </source>
</evidence>
<evidence type="ECO:0000256" key="5">
    <source>
        <dbReference type="ARBA" id="ARBA00023242"/>
    </source>
</evidence>
<keyword evidence="2" id="KW-0479">Metal-binding</keyword>
<keyword evidence="4" id="KW-0862">Zinc</keyword>
<protein>
    <recommendedName>
        <fullName evidence="13">RPA-interacting protein A</fullName>
    </recommendedName>
</protein>
<dbReference type="RefSeq" id="XP_038058281.1">
    <property type="nucleotide sequence ID" value="XM_038202353.1"/>
</dbReference>
<evidence type="ECO:0000256" key="3">
    <source>
        <dbReference type="ARBA" id="ARBA00022771"/>
    </source>
</evidence>
<evidence type="ECO:0000259" key="9">
    <source>
        <dbReference type="Pfam" id="PF14767"/>
    </source>
</evidence>
<feature type="domain" description="RPA-interacting protein N-terminal" evidence="8">
    <location>
        <begin position="17"/>
        <end position="52"/>
    </location>
</feature>